<feature type="compositionally biased region" description="Low complexity" evidence="1">
    <location>
        <begin position="397"/>
        <end position="409"/>
    </location>
</feature>
<feature type="transmembrane region" description="Helical" evidence="2">
    <location>
        <begin position="221"/>
        <end position="240"/>
    </location>
</feature>
<proteinExistence type="predicted"/>
<reference evidence="3 4" key="2">
    <citation type="journal article" date="2017" name="Sci. Rep.">
        <title>Ant-infecting Ophiocordyceps genomes reveal a high diversity of potential behavioral manipulation genes and a possible major role for enterotoxins.</title>
        <authorList>
            <person name="de Bekker C."/>
            <person name="Ohm R.A."/>
            <person name="Evans H.C."/>
            <person name="Brachmann A."/>
            <person name="Hughes D.P."/>
        </authorList>
    </citation>
    <scope>NUCLEOTIDE SEQUENCE [LARGE SCALE GENOMIC DNA]</scope>
    <source>
        <strain evidence="3 4">SC16a</strain>
    </source>
</reference>
<evidence type="ECO:0000313" key="4">
    <source>
        <dbReference type="Proteomes" id="UP000037136"/>
    </source>
</evidence>
<dbReference type="Proteomes" id="UP000037136">
    <property type="component" value="Unassembled WGS sequence"/>
</dbReference>
<accession>A0A2A9PC84</accession>
<dbReference type="AlphaFoldDB" id="A0A2A9PC84"/>
<feature type="transmembrane region" description="Helical" evidence="2">
    <location>
        <begin position="177"/>
        <end position="201"/>
    </location>
</feature>
<feature type="transmembrane region" description="Helical" evidence="2">
    <location>
        <begin position="100"/>
        <end position="123"/>
    </location>
</feature>
<evidence type="ECO:0000313" key="3">
    <source>
        <dbReference type="EMBL" id="PFH58493.1"/>
    </source>
</evidence>
<organism evidence="3 4">
    <name type="scientific">Ophiocordyceps unilateralis</name>
    <name type="common">Zombie-ant fungus</name>
    <name type="synonym">Torrubia unilateralis</name>
    <dbReference type="NCBI Taxonomy" id="268505"/>
    <lineage>
        <taxon>Eukaryota</taxon>
        <taxon>Fungi</taxon>
        <taxon>Dikarya</taxon>
        <taxon>Ascomycota</taxon>
        <taxon>Pezizomycotina</taxon>
        <taxon>Sordariomycetes</taxon>
        <taxon>Hypocreomycetidae</taxon>
        <taxon>Hypocreales</taxon>
        <taxon>Ophiocordycipitaceae</taxon>
        <taxon>Ophiocordyceps</taxon>
    </lineage>
</organism>
<protein>
    <submittedName>
        <fullName evidence="3">Uncharacterized protein</fullName>
    </submittedName>
</protein>
<keyword evidence="2" id="KW-0812">Transmembrane</keyword>
<name>A0A2A9PC84_OPHUN</name>
<feature type="compositionally biased region" description="Polar residues" evidence="1">
    <location>
        <begin position="1"/>
        <end position="11"/>
    </location>
</feature>
<dbReference type="PANTHER" id="PTHR35184">
    <property type="entry name" value="YALI0C10208P"/>
    <property type="match status" value="1"/>
</dbReference>
<gene>
    <name evidence="3" type="ORF">XA68_13601</name>
</gene>
<sequence length="457" mass="50404">METLRQSSLSLPTLREPETTADPSTTASFFCTTIREASAPSSTAGCTEQATNPLNGPFFGGVPTSTDDGLVTFIFLLLFALGAVLHLVRLIGNNQRRHKFLLSIPLVAFCLFRTFYCIFRFAWAFLRPPFFNQAVVALAMAMEAYGSVILIPNLFISQRIICAMHPVVGWHKLFQTATWCLAMSIAPVSIIASVSSIIKIVAFRTTSAQMTKQVLEFADSWQLMVSLIPLVSIFIACAVPGQRPQNFGTGNLRLKTALLVFSSITLVIAPAVRLAVVANPQAALDGSPISGKPVFYTTALFLESLTVFSYLIFRFDNLYWIPDGSKGPGDYSQAPKDSNRSSETEWTREQIKLEVSKLGIQHEFLNSGEKNPQSPLYTLLFPSSEDENGFSENHAVGGSASAGPSTPSTFQRWTPPPQDVEKSIQRLSIDQKMITEWSHRRTSSWDSVDEAKMFAFI</sequence>
<feature type="region of interest" description="Disordered" evidence="1">
    <location>
        <begin position="1"/>
        <end position="25"/>
    </location>
</feature>
<feature type="transmembrane region" description="Helical" evidence="2">
    <location>
        <begin position="69"/>
        <end position="88"/>
    </location>
</feature>
<keyword evidence="2" id="KW-1133">Transmembrane helix</keyword>
<dbReference type="InterPro" id="IPR021460">
    <property type="entry name" value="DUF3112"/>
</dbReference>
<reference evidence="3 4" key="1">
    <citation type="journal article" date="2015" name="BMC Genomics">
        <title>Gene expression during zombie ant biting behavior reflects the complexity underlying fungal parasitic behavioral manipulation.</title>
        <authorList>
            <person name="de Bekker C."/>
            <person name="Ohm R.A."/>
            <person name="Loreto R.G."/>
            <person name="Sebastian A."/>
            <person name="Albert I."/>
            <person name="Merrow M."/>
            <person name="Brachmann A."/>
            <person name="Hughes D.P."/>
        </authorList>
    </citation>
    <scope>NUCLEOTIDE SEQUENCE [LARGE SCALE GENOMIC DNA]</scope>
    <source>
        <strain evidence="3 4">SC16a</strain>
    </source>
</reference>
<keyword evidence="4" id="KW-1185">Reference proteome</keyword>
<dbReference type="PANTHER" id="PTHR35184:SF1">
    <property type="entry name" value="INTEGRAL MEMBRANE PROTEIN"/>
    <property type="match status" value="1"/>
</dbReference>
<feature type="transmembrane region" description="Helical" evidence="2">
    <location>
        <begin position="294"/>
        <end position="313"/>
    </location>
</feature>
<feature type="region of interest" description="Disordered" evidence="1">
    <location>
        <begin position="390"/>
        <end position="419"/>
    </location>
</feature>
<keyword evidence="2" id="KW-0472">Membrane</keyword>
<feature type="transmembrane region" description="Helical" evidence="2">
    <location>
        <begin position="252"/>
        <end position="274"/>
    </location>
</feature>
<dbReference type="OrthoDB" id="3357002at2759"/>
<feature type="transmembrane region" description="Helical" evidence="2">
    <location>
        <begin position="135"/>
        <end position="156"/>
    </location>
</feature>
<dbReference type="EMBL" id="LAZP02000286">
    <property type="protein sequence ID" value="PFH58493.1"/>
    <property type="molecule type" value="Genomic_DNA"/>
</dbReference>
<comment type="caution">
    <text evidence="3">The sequence shown here is derived from an EMBL/GenBank/DDBJ whole genome shotgun (WGS) entry which is preliminary data.</text>
</comment>
<evidence type="ECO:0000256" key="2">
    <source>
        <dbReference type="SAM" id="Phobius"/>
    </source>
</evidence>
<dbReference type="Pfam" id="PF11309">
    <property type="entry name" value="DUF3112"/>
    <property type="match status" value="1"/>
</dbReference>
<evidence type="ECO:0000256" key="1">
    <source>
        <dbReference type="SAM" id="MobiDB-lite"/>
    </source>
</evidence>